<comment type="similarity">
    <text evidence="2">Belongs to the SusD family.</text>
</comment>
<keyword evidence="9" id="KW-1185">Reference proteome</keyword>
<dbReference type="Proteomes" id="UP000660024">
    <property type="component" value="Unassembled WGS sequence"/>
</dbReference>
<dbReference type="InterPro" id="IPR012944">
    <property type="entry name" value="SusD_RagB_dom"/>
</dbReference>
<organism evidence="8 9">
    <name type="scientific">Pedobacter segetis</name>
    <dbReference type="NCBI Taxonomy" id="2793069"/>
    <lineage>
        <taxon>Bacteria</taxon>
        <taxon>Pseudomonadati</taxon>
        <taxon>Bacteroidota</taxon>
        <taxon>Sphingobacteriia</taxon>
        <taxon>Sphingobacteriales</taxon>
        <taxon>Sphingobacteriaceae</taxon>
        <taxon>Pedobacter</taxon>
    </lineage>
</organism>
<dbReference type="SUPFAM" id="SSF48452">
    <property type="entry name" value="TPR-like"/>
    <property type="match status" value="1"/>
</dbReference>
<evidence type="ECO:0000256" key="3">
    <source>
        <dbReference type="ARBA" id="ARBA00022729"/>
    </source>
</evidence>
<evidence type="ECO:0000259" key="7">
    <source>
        <dbReference type="Pfam" id="PF14322"/>
    </source>
</evidence>
<keyword evidence="4" id="KW-0472">Membrane</keyword>
<evidence type="ECO:0000256" key="2">
    <source>
        <dbReference type="ARBA" id="ARBA00006275"/>
    </source>
</evidence>
<evidence type="ECO:0000313" key="9">
    <source>
        <dbReference type="Proteomes" id="UP000660024"/>
    </source>
</evidence>
<feature type="domain" description="RagB/SusD" evidence="6">
    <location>
        <begin position="342"/>
        <end position="529"/>
    </location>
</feature>
<evidence type="ECO:0000313" key="8">
    <source>
        <dbReference type="EMBL" id="MBK0382350.1"/>
    </source>
</evidence>
<proteinExistence type="inferred from homology"/>
<comment type="caution">
    <text evidence="8">The sequence shown here is derived from an EMBL/GenBank/DDBJ whole genome shotgun (WGS) entry which is preliminary data.</text>
</comment>
<reference evidence="8 9" key="1">
    <citation type="submission" date="2020-12" db="EMBL/GenBank/DDBJ databases">
        <title>Bacterial novel species Pedobacter sp. SD-b isolated from soil.</title>
        <authorList>
            <person name="Jung H.-Y."/>
        </authorList>
    </citation>
    <scope>NUCLEOTIDE SEQUENCE [LARGE SCALE GENOMIC DNA]</scope>
    <source>
        <strain evidence="8 9">SD-b</strain>
    </source>
</reference>
<dbReference type="EMBL" id="JAEHFY010000006">
    <property type="protein sequence ID" value="MBK0382350.1"/>
    <property type="molecule type" value="Genomic_DNA"/>
</dbReference>
<dbReference type="InterPro" id="IPR033985">
    <property type="entry name" value="SusD-like_N"/>
</dbReference>
<accession>A0ABS1BHM6</accession>
<evidence type="ECO:0000256" key="5">
    <source>
        <dbReference type="ARBA" id="ARBA00023237"/>
    </source>
</evidence>
<evidence type="ECO:0000259" key="6">
    <source>
        <dbReference type="Pfam" id="PF07980"/>
    </source>
</evidence>
<sequence>MKNIKYITLVLIVMFTASSCEKIIDIDPISNNEANLFYKNYAEINVALTGCYNGMQEPLYNEWMFTELRGDNVKQGVPNSTSTPNIELNDLDEFTLNSSHSQVYTYWLASYKNIRSINYVLRSLGVTYSNGTLTIGDTDAEITAEQKNQIIGQALFLRAYHYFKLTRLFGGVFLITEPLDPKVAKQINRSSVTDCYALITADLLKAKDLLSSSTFGSINTADLGRANAWAAKSLLAKVYLTLHKNSDALPLLNDVINNSGYGLLNSYADVFSINNEMNKEILFAVRYKAGGYGLGSPFANLFAPTGSGNAVVNNDGSGYDFPTESIKKAYRTPATGGIDQRKAVSIAQFTASRPYCKKFTSQVISKYDAENDFPIIRFADVLLMKAEAEGFNGSSGSSVNIINQIRARSGAVVYPGTVDFTSAFYQYPSTGSNSISDDASFKTALFNERRLELAFENQRFFDMVRSGDAVALIRAYFAEEYAVHYKNYTPTIPLATLQGFVTEDRLLLPIPLREIDTNNQIQIAQNPSY</sequence>
<dbReference type="RefSeq" id="WP_200585131.1">
    <property type="nucleotide sequence ID" value="NZ_JAEHFY010000006.1"/>
</dbReference>
<evidence type="ECO:0000256" key="1">
    <source>
        <dbReference type="ARBA" id="ARBA00004442"/>
    </source>
</evidence>
<dbReference type="Pfam" id="PF14322">
    <property type="entry name" value="SusD-like_3"/>
    <property type="match status" value="1"/>
</dbReference>
<keyword evidence="3" id="KW-0732">Signal</keyword>
<keyword evidence="5" id="KW-0998">Cell outer membrane</keyword>
<protein>
    <submittedName>
        <fullName evidence="8">RagB/SusD family nutrient uptake outer membrane protein</fullName>
    </submittedName>
</protein>
<comment type="subcellular location">
    <subcellularLocation>
        <location evidence="1">Cell outer membrane</location>
    </subcellularLocation>
</comment>
<dbReference type="Pfam" id="PF07980">
    <property type="entry name" value="SusD_RagB"/>
    <property type="match status" value="1"/>
</dbReference>
<dbReference type="PROSITE" id="PS51257">
    <property type="entry name" value="PROKAR_LIPOPROTEIN"/>
    <property type="match status" value="1"/>
</dbReference>
<dbReference type="Gene3D" id="1.25.40.390">
    <property type="match status" value="1"/>
</dbReference>
<evidence type="ECO:0000256" key="4">
    <source>
        <dbReference type="ARBA" id="ARBA00023136"/>
    </source>
</evidence>
<dbReference type="InterPro" id="IPR011990">
    <property type="entry name" value="TPR-like_helical_dom_sf"/>
</dbReference>
<name>A0ABS1BHM6_9SPHI</name>
<gene>
    <name evidence="8" type="ORF">I5M32_05190</name>
</gene>
<feature type="domain" description="SusD-like N-terminal" evidence="7">
    <location>
        <begin position="48"/>
        <end position="240"/>
    </location>
</feature>
<dbReference type="CDD" id="cd08977">
    <property type="entry name" value="SusD"/>
    <property type="match status" value="1"/>
</dbReference>